<dbReference type="Proteomes" id="UP001151760">
    <property type="component" value="Unassembled WGS sequence"/>
</dbReference>
<comment type="caution">
    <text evidence="1">The sequence shown here is derived from an EMBL/GenBank/DDBJ whole genome shotgun (WGS) entry which is preliminary data.</text>
</comment>
<sequence>MHILRGSEWYMMAIVKIPKTDPVINLSGVIRLVRLGKYGDSDGYTFDDPILILEILSRRFLLRGIYLITGSSKDGDGDTSFQWSQFTTQCSHLMFPSKDIMTTE</sequence>
<name>A0ABQ5ATB8_9ASTR</name>
<protein>
    <submittedName>
        <fullName evidence="1">Uncharacterized protein</fullName>
    </submittedName>
</protein>
<gene>
    <name evidence="1" type="ORF">Tco_0839731</name>
</gene>
<evidence type="ECO:0000313" key="2">
    <source>
        <dbReference type="Proteomes" id="UP001151760"/>
    </source>
</evidence>
<proteinExistence type="predicted"/>
<evidence type="ECO:0000313" key="1">
    <source>
        <dbReference type="EMBL" id="GJT05269.1"/>
    </source>
</evidence>
<accession>A0ABQ5ATB8</accession>
<dbReference type="EMBL" id="BQNB010012573">
    <property type="protein sequence ID" value="GJT05269.1"/>
    <property type="molecule type" value="Genomic_DNA"/>
</dbReference>
<reference evidence="1" key="2">
    <citation type="submission" date="2022-01" db="EMBL/GenBank/DDBJ databases">
        <authorList>
            <person name="Yamashiro T."/>
            <person name="Shiraishi A."/>
            <person name="Satake H."/>
            <person name="Nakayama K."/>
        </authorList>
    </citation>
    <scope>NUCLEOTIDE SEQUENCE</scope>
</reference>
<organism evidence="1 2">
    <name type="scientific">Tanacetum coccineum</name>
    <dbReference type="NCBI Taxonomy" id="301880"/>
    <lineage>
        <taxon>Eukaryota</taxon>
        <taxon>Viridiplantae</taxon>
        <taxon>Streptophyta</taxon>
        <taxon>Embryophyta</taxon>
        <taxon>Tracheophyta</taxon>
        <taxon>Spermatophyta</taxon>
        <taxon>Magnoliopsida</taxon>
        <taxon>eudicotyledons</taxon>
        <taxon>Gunneridae</taxon>
        <taxon>Pentapetalae</taxon>
        <taxon>asterids</taxon>
        <taxon>campanulids</taxon>
        <taxon>Asterales</taxon>
        <taxon>Asteraceae</taxon>
        <taxon>Asteroideae</taxon>
        <taxon>Anthemideae</taxon>
        <taxon>Anthemidinae</taxon>
        <taxon>Tanacetum</taxon>
    </lineage>
</organism>
<reference evidence="1" key="1">
    <citation type="journal article" date="2022" name="Int. J. Mol. Sci.">
        <title>Draft Genome of Tanacetum Coccineum: Genomic Comparison of Closely Related Tanacetum-Family Plants.</title>
        <authorList>
            <person name="Yamashiro T."/>
            <person name="Shiraishi A."/>
            <person name="Nakayama K."/>
            <person name="Satake H."/>
        </authorList>
    </citation>
    <scope>NUCLEOTIDE SEQUENCE</scope>
</reference>
<keyword evidence="2" id="KW-1185">Reference proteome</keyword>